<dbReference type="InterPro" id="IPR003789">
    <property type="entry name" value="Asn/Gln_tRNA_amidoTrase-B-like"/>
</dbReference>
<name>A0A1F6A2Q3_9BACT</name>
<proteinExistence type="predicted"/>
<protein>
    <recommendedName>
        <fullName evidence="3">Glutamyl-tRNA amidotransferase</fullName>
    </recommendedName>
</protein>
<accession>A0A1F6A2Q3</accession>
<organism evidence="1 2">
    <name type="scientific">Candidatus Gottesmanbacteria bacterium RIFCSPHIGHO2_01_FULL_47_48</name>
    <dbReference type="NCBI Taxonomy" id="1798381"/>
    <lineage>
        <taxon>Bacteria</taxon>
        <taxon>Candidatus Gottesmaniibacteriota</taxon>
    </lineage>
</organism>
<dbReference type="Proteomes" id="UP000177871">
    <property type="component" value="Unassembled WGS sequence"/>
</dbReference>
<dbReference type="SUPFAM" id="SSF89095">
    <property type="entry name" value="GatB/YqeY motif"/>
    <property type="match status" value="1"/>
</dbReference>
<gene>
    <name evidence="1" type="ORF">A2721_02335</name>
</gene>
<dbReference type="PANTHER" id="PTHR28055">
    <property type="entry name" value="ALTERED INHERITANCE OF MITOCHONDRIA PROTEIN 41, MITOCHONDRIAL"/>
    <property type="match status" value="1"/>
</dbReference>
<dbReference type="GO" id="GO:0016884">
    <property type="term" value="F:carbon-nitrogen ligase activity, with glutamine as amido-N-donor"/>
    <property type="evidence" value="ECO:0007669"/>
    <property type="project" value="InterPro"/>
</dbReference>
<dbReference type="InterPro" id="IPR019004">
    <property type="entry name" value="YqeY/Aim41"/>
</dbReference>
<sequence>MLLDQIQSDLNAAMKGRDQAKVDALRFLLGEIKNLEITKYPPSSFDKLGTSEGQVPPSLTNEDVISVVQKQVRTHKESIEMFEKGGRSDLVDREQAQLAILQSYLPAQMSPEEIRNKTEEIRKNNPEADFGTMMKLAMQELRGRADGAVVSRLLKSIITS</sequence>
<dbReference type="Gene3D" id="1.10.10.410">
    <property type="match status" value="1"/>
</dbReference>
<dbReference type="InterPro" id="IPR042184">
    <property type="entry name" value="YqeY/Aim41_N"/>
</dbReference>
<reference evidence="1 2" key="1">
    <citation type="journal article" date="2016" name="Nat. Commun.">
        <title>Thousands of microbial genomes shed light on interconnected biogeochemical processes in an aquifer system.</title>
        <authorList>
            <person name="Anantharaman K."/>
            <person name="Brown C.T."/>
            <person name="Hug L.A."/>
            <person name="Sharon I."/>
            <person name="Castelle C.J."/>
            <person name="Probst A.J."/>
            <person name="Thomas B.C."/>
            <person name="Singh A."/>
            <person name="Wilkins M.J."/>
            <person name="Karaoz U."/>
            <person name="Brodie E.L."/>
            <person name="Williams K.H."/>
            <person name="Hubbard S.S."/>
            <person name="Banfield J.F."/>
        </authorList>
    </citation>
    <scope>NUCLEOTIDE SEQUENCE [LARGE SCALE GENOMIC DNA]</scope>
</reference>
<evidence type="ECO:0000313" key="2">
    <source>
        <dbReference type="Proteomes" id="UP000177871"/>
    </source>
</evidence>
<evidence type="ECO:0000313" key="1">
    <source>
        <dbReference type="EMBL" id="OGG18955.1"/>
    </source>
</evidence>
<dbReference type="Pfam" id="PF09424">
    <property type="entry name" value="YqeY"/>
    <property type="match status" value="1"/>
</dbReference>
<dbReference type="EMBL" id="MFJK01000011">
    <property type="protein sequence ID" value="OGG18955.1"/>
    <property type="molecule type" value="Genomic_DNA"/>
</dbReference>
<comment type="caution">
    <text evidence="1">The sequence shown here is derived from an EMBL/GenBank/DDBJ whole genome shotgun (WGS) entry which is preliminary data.</text>
</comment>
<dbReference type="InterPro" id="IPR023168">
    <property type="entry name" value="GatB_Yqey_C_2"/>
</dbReference>
<dbReference type="STRING" id="1798381.A2721_02335"/>
<dbReference type="Gene3D" id="1.10.1510.10">
    <property type="entry name" value="Uncharacterised protein YqeY/AIM41 PF09424, N-terminal domain"/>
    <property type="match status" value="1"/>
</dbReference>
<dbReference type="PANTHER" id="PTHR28055:SF1">
    <property type="entry name" value="ALTERED INHERITANCE OF MITOCHONDRIA PROTEIN 41, MITOCHONDRIAL"/>
    <property type="match status" value="1"/>
</dbReference>
<evidence type="ECO:0008006" key="3">
    <source>
        <dbReference type="Google" id="ProtNLM"/>
    </source>
</evidence>
<dbReference type="AlphaFoldDB" id="A0A1F6A2Q3"/>